<feature type="domain" description="VOC" evidence="2">
    <location>
        <begin position="144"/>
        <end position="268"/>
    </location>
</feature>
<evidence type="ECO:0000256" key="1">
    <source>
        <dbReference type="SAM" id="MobiDB-lite"/>
    </source>
</evidence>
<name>A0A7X1FUY8_9SPHN</name>
<dbReference type="SUPFAM" id="SSF54593">
    <property type="entry name" value="Glyoxalase/Bleomycin resistance protein/Dihydroxybiphenyl dioxygenase"/>
    <property type="match status" value="1"/>
</dbReference>
<proteinExistence type="predicted"/>
<reference evidence="3 4" key="1">
    <citation type="submission" date="2020-08" db="EMBL/GenBank/DDBJ databases">
        <title>The genome sequence of type strain Novosphingobium flavum NBRC 111647.</title>
        <authorList>
            <person name="Liu Y."/>
        </authorList>
    </citation>
    <scope>NUCLEOTIDE SEQUENCE [LARGE SCALE GENOMIC DNA]</scope>
    <source>
        <strain evidence="3 4">NBRC 111647</strain>
    </source>
</reference>
<evidence type="ECO:0000313" key="4">
    <source>
        <dbReference type="Proteomes" id="UP000566813"/>
    </source>
</evidence>
<dbReference type="EMBL" id="JACLAW010000012">
    <property type="protein sequence ID" value="MBC2666832.1"/>
    <property type="molecule type" value="Genomic_DNA"/>
</dbReference>
<dbReference type="InterPro" id="IPR004360">
    <property type="entry name" value="Glyas_Fos-R_dOase_dom"/>
</dbReference>
<dbReference type="PROSITE" id="PS51819">
    <property type="entry name" value="VOC"/>
    <property type="match status" value="2"/>
</dbReference>
<keyword evidence="4" id="KW-1185">Reference proteome</keyword>
<feature type="compositionally biased region" description="Basic and acidic residues" evidence="1">
    <location>
        <begin position="287"/>
        <end position="305"/>
    </location>
</feature>
<feature type="region of interest" description="Disordered" evidence="1">
    <location>
        <begin position="286"/>
        <end position="305"/>
    </location>
</feature>
<protein>
    <submittedName>
        <fullName evidence="3">VOC family protein</fullName>
    </submittedName>
</protein>
<gene>
    <name evidence="3" type="ORF">H7F51_15040</name>
</gene>
<feature type="domain" description="VOC" evidence="2">
    <location>
        <begin position="8"/>
        <end position="114"/>
    </location>
</feature>
<evidence type="ECO:0000259" key="2">
    <source>
        <dbReference type="PROSITE" id="PS51819"/>
    </source>
</evidence>
<dbReference type="Pfam" id="PF00903">
    <property type="entry name" value="Glyoxalase"/>
    <property type="match status" value="1"/>
</dbReference>
<dbReference type="AlphaFoldDB" id="A0A7X1FUY8"/>
<dbReference type="Proteomes" id="UP000566813">
    <property type="component" value="Unassembled WGS sequence"/>
</dbReference>
<dbReference type="RefSeq" id="WP_185665128.1">
    <property type="nucleotide sequence ID" value="NZ_JACLAW010000012.1"/>
</dbReference>
<dbReference type="Gene3D" id="3.10.180.10">
    <property type="entry name" value="2,3-Dihydroxybiphenyl 1,2-Dioxygenase, domain 1"/>
    <property type="match status" value="2"/>
</dbReference>
<evidence type="ECO:0000313" key="3">
    <source>
        <dbReference type="EMBL" id="MBC2666832.1"/>
    </source>
</evidence>
<dbReference type="InterPro" id="IPR029068">
    <property type="entry name" value="Glyas_Bleomycin-R_OHBP_Dase"/>
</dbReference>
<accession>A0A7X1FUY8</accession>
<comment type="caution">
    <text evidence="3">The sequence shown here is derived from an EMBL/GenBank/DDBJ whole genome shotgun (WGS) entry which is preliminary data.</text>
</comment>
<organism evidence="3 4">
    <name type="scientific">Novosphingobium flavum</name>
    <dbReference type="NCBI Taxonomy" id="1778672"/>
    <lineage>
        <taxon>Bacteria</taxon>
        <taxon>Pseudomonadati</taxon>
        <taxon>Pseudomonadota</taxon>
        <taxon>Alphaproteobacteria</taxon>
        <taxon>Sphingomonadales</taxon>
        <taxon>Sphingomonadaceae</taxon>
        <taxon>Novosphingobium</taxon>
    </lineage>
</organism>
<sequence length="305" mass="34295">MPVIKARNIAWCRLRAPDLDVMEQFLTDFGLVRAERTETALYMRGTGPRPFIHVTEQGPAGFIGFAYEAESAADLEKVAQLPGASGIEDLEVPGGGRRVVLREPNGYQIEVVHGMGQVAPIAPEPLMRRSFDPSMRKGAARVVRLAHGVFATPDPRATLDWFHETLGFIKTDELWVGDKFVGGFYRVDAGEDPVDHHVIFCNRNERAGMHHVSFEVQDVNDVFFGHNHLKMAGRDYEHIRGISRHALGSQIFDYWMSPYDQMHEHWSSNERFNSDSAANDIQIAEGLQHEGGEKPSERFVKQSTP</sequence>
<dbReference type="InterPro" id="IPR037523">
    <property type="entry name" value="VOC_core"/>
</dbReference>